<reference evidence="2 3" key="1">
    <citation type="submission" date="2019-03" db="EMBL/GenBank/DDBJ databases">
        <title>First draft genome of Liparis tanakae, snailfish: a comprehensive survey of snailfish specific genes.</title>
        <authorList>
            <person name="Kim W."/>
            <person name="Song I."/>
            <person name="Jeong J.-H."/>
            <person name="Kim D."/>
            <person name="Kim S."/>
            <person name="Ryu S."/>
            <person name="Song J.Y."/>
            <person name="Lee S.K."/>
        </authorList>
    </citation>
    <scope>NUCLEOTIDE SEQUENCE [LARGE SCALE GENOMIC DNA]</scope>
    <source>
        <tissue evidence="2">Muscle</tissue>
    </source>
</reference>
<protein>
    <submittedName>
        <fullName evidence="2">Uncharacterized protein</fullName>
    </submittedName>
</protein>
<dbReference type="AlphaFoldDB" id="A0A4Z2E2N5"/>
<keyword evidence="3" id="KW-1185">Reference proteome</keyword>
<proteinExistence type="predicted"/>
<feature type="region of interest" description="Disordered" evidence="1">
    <location>
        <begin position="44"/>
        <end position="71"/>
    </location>
</feature>
<evidence type="ECO:0000313" key="2">
    <source>
        <dbReference type="EMBL" id="TNN23003.1"/>
    </source>
</evidence>
<name>A0A4Z2E2N5_9TELE</name>
<comment type="caution">
    <text evidence="2">The sequence shown here is derived from an EMBL/GenBank/DDBJ whole genome shotgun (WGS) entry which is preliminary data.</text>
</comment>
<evidence type="ECO:0000256" key="1">
    <source>
        <dbReference type="SAM" id="MobiDB-lite"/>
    </source>
</evidence>
<dbReference type="EMBL" id="SRLO01020174">
    <property type="protein sequence ID" value="TNN23003.1"/>
    <property type="molecule type" value="Genomic_DNA"/>
</dbReference>
<sequence>MWPLSRGDVTFQQEAPDEALSEAFVPAGVLSAALLTQAPPHFNLSSSVETRSMPSPKHSTSTKASCCSQRH</sequence>
<evidence type="ECO:0000313" key="3">
    <source>
        <dbReference type="Proteomes" id="UP000314294"/>
    </source>
</evidence>
<accession>A0A4Z2E2N5</accession>
<organism evidence="2 3">
    <name type="scientific">Liparis tanakae</name>
    <name type="common">Tanaka's snailfish</name>
    <dbReference type="NCBI Taxonomy" id="230148"/>
    <lineage>
        <taxon>Eukaryota</taxon>
        <taxon>Metazoa</taxon>
        <taxon>Chordata</taxon>
        <taxon>Craniata</taxon>
        <taxon>Vertebrata</taxon>
        <taxon>Euteleostomi</taxon>
        <taxon>Actinopterygii</taxon>
        <taxon>Neopterygii</taxon>
        <taxon>Teleostei</taxon>
        <taxon>Neoteleostei</taxon>
        <taxon>Acanthomorphata</taxon>
        <taxon>Eupercaria</taxon>
        <taxon>Perciformes</taxon>
        <taxon>Cottioidei</taxon>
        <taxon>Cottales</taxon>
        <taxon>Liparidae</taxon>
        <taxon>Liparis</taxon>
    </lineage>
</organism>
<gene>
    <name evidence="2" type="ORF">EYF80_066881</name>
</gene>
<dbReference type="Proteomes" id="UP000314294">
    <property type="component" value="Unassembled WGS sequence"/>
</dbReference>